<dbReference type="PANTHER" id="PTHR42844">
    <property type="entry name" value="DIHYDRONEOPTERIN ALDOLASE 1-RELATED"/>
    <property type="match status" value="1"/>
</dbReference>
<sequence>MDKIYLDNCRFYGYHGAFSEEQVLGQIFRVDCVLSVDLMAASQTDNLEDTVHYGQVFDCIKEHVERERYALIERLAGVICEDLLATFPKIKKVSLKITKENPPINGHYDSVGIALERERHE</sequence>
<dbReference type="OrthoDB" id="9803748at2"/>
<dbReference type="NCBIfam" id="TIGR00525">
    <property type="entry name" value="folB"/>
    <property type="match status" value="1"/>
</dbReference>
<dbReference type="GO" id="GO:0046656">
    <property type="term" value="P:folic acid biosynthetic process"/>
    <property type="evidence" value="ECO:0007669"/>
    <property type="project" value="UniProtKB-UniRule"/>
</dbReference>
<feature type="domain" description="Dihydroneopterin aldolase/epimerase" evidence="8">
    <location>
        <begin position="4"/>
        <end position="117"/>
    </location>
</feature>
<dbReference type="GO" id="GO:0005737">
    <property type="term" value="C:cytoplasm"/>
    <property type="evidence" value="ECO:0007669"/>
    <property type="project" value="TreeGrafter"/>
</dbReference>
<evidence type="ECO:0000256" key="1">
    <source>
        <dbReference type="ARBA" id="ARBA00001353"/>
    </source>
</evidence>
<evidence type="ECO:0000256" key="3">
    <source>
        <dbReference type="ARBA" id="ARBA00005708"/>
    </source>
</evidence>
<evidence type="ECO:0000256" key="2">
    <source>
        <dbReference type="ARBA" id="ARBA00005013"/>
    </source>
</evidence>
<keyword evidence="4 7" id="KW-0289">Folate biosynthesis</keyword>
<dbReference type="InterPro" id="IPR043133">
    <property type="entry name" value="GTP-CH-I_C/QueF"/>
</dbReference>
<gene>
    <name evidence="9" type="primary">folB</name>
    <name evidence="9" type="ORF">NCTC12224_01273</name>
</gene>
<dbReference type="Proteomes" id="UP000254924">
    <property type="component" value="Unassembled WGS sequence"/>
</dbReference>
<dbReference type="NCBIfam" id="TIGR00526">
    <property type="entry name" value="folB_dom"/>
    <property type="match status" value="1"/>
</dbReference>
<protein>
    <recommendedName>
        <fullName evidence="7">7,8-dihydroneopterin aldolase</fullName>
        <ecNumber evidence="7">4.1.2.25</ecNumber>
    </recommendedName>
</protein>
<dbReference type="PANTHER" id="PTHR42844:SF1">
    <property type="entry name" value="DIHYDRONEOPTERIN ALDOLASE 1-RELATED"/>
    <property type="match status" value="1"/>
</dbReference>
<evidence type="ECO:0000256" key="5">
    <source>
        <dbReference type="ARBA" id="ARBA00023239"/>
    </source>
</evidence>
<dbReference type="Pfam" id="PF02152">
    <property type="entry name" value="FolB"/>
    <property type="match status" value="1"/>
</dbReference>
<comment type="pathway">
    <text evidence="2 7">Cofactor biosynthesis; tetrahydrofolate biosynthesis; 2-amino-4-hydroxy-6-hydroxymethyl-7,8-dihydropteridine diphosphate from 7,8-dihydroneopterin triphosphate: step 3/4.</text>
</comment>
<comment type="similarity">
    <text evidence="3 7">Belongs to the DHNA family.</text>
</comment>
<dbReference type="CDD" id="cd00534">
    <property type="entry name" value="DHNA_DHNTPE"/>
    <property type="match status" value="1"/>
</dbReference>
<comment type="function">
    <text evidence="6 7">Catalyzes the conversion of 7,8-dihydroneopterin to 6-hydroxymethyl-7,8-dihydropterin.</text>
</comment>
<dbReference type="InterPro" id="IPR006156">
    <property type="entry name" value="Dihydroneopterin_aldolase"/>
</dbReference>
<dbReference type="SMART" id="SM00905">
    <property type="entry name" value="FolB"/>
    <property type="match status" value="1"/>
</dbReference>
<dbReference type="InterPro" id="IPR006157">
    <property type="entry name" value="FolB_dom"/>
</dbReference>
<keyword evidence="5 7" id="KW-0456">Lyase</keyword>
<dbReference type="AlphaFoldDB" id="A0A380K7K2"/>
<evidence type="ECO:0000313" key="10">
    <source>
        <dbReference type="Proteomes" id="UP000254924"/>
    </source>
</evidence>
<organism evidence="9 10">
    <name type="scientific">Streptococcus hyointestinalis</name>
    <dbReference type="NCBI Taxonomy" id="1337"/>
    <lineage>
        <taxon>Bacteria</taxon>
        <taxon>Bacillati</taxon>
        <taxon>Bacillota</taxon>
        <taxon>Bacilli</taxon>
        <taxon>Lactobacillales</taxon>
        <taxon>Streptococcaceae</taxon>
        <taxon>Streptococcus</taxon>
    </lineage>
</organism>
<dbReference type="UniPathway" id="UPA00077">
    <property type="reaction ID" value="UER00154"/>
</dbReference>
<name>A0A380K7K2_9STRE</name>
<accession>A0A380K7K2</accession>
<dbReference type="Gene3D" id="3.30.1130.10">
    <property type="match status" value="1"/>
</dbReference>
<keyword evidence="10" id="KW-1185">Reference proteome</keyword>
<proteinExistence type="inferred from homology"/>
<evidence type="ECO:0000256" key="6">
    <source>
        <dbReference type="ARBA" id="ARBA00037702"/>
    </source>
</evidence>
<dbReference type="EMBL" id="UHFN01000007">
    <property type="protein sequence ID" value="SUN60993.1"/>
    <property type="molecule type" value="Genomic_DNA"/>
</dbReference>
<dbReference type="GO" id="GO:0046654">
    <property type="term" value="P:tetrahydrofolate biosynthetic process"/>
    <property type="evidence" value="ECO:0007669"/>
    <property type="project" value="UniProtKB-UniRule"/>
</dbReference>
<comment type="catalytic activity">
    <reaction evidence="1 7">
        <text>7,8-dihydroneopterin = 6-hydroxymethyl-7,8-dihydropterin + glycolaldehyde</text>
        <dbReference type="Rhea" id="RHEA:10540"/>
        <dbReference type="ChEBI" id="CHEBI:17001"/>
        <dbReference type="ChEBI" id="CHEBI:17071"/>
        <dbReference type="ChEBI" id="CHEBI:44841"/>
        <dbReference type="EC" id="4.1.2.25"/>
    </reaction>
</comment>
<evidence type="ECO:0000259" key="8">
    <source>
        <dbReference type="SMART" id="SM00905"/>
    </source>
</evidence>
<evidence type="ECO:0000256" key="4">
    <source>
        <dbReference type="ARBA" id="ARBA00022909"/>
    </source>
</evidence>
<dbReference type="EC" id="4.1.2.25" evidence="7"/>
<dbReference type="GO" id="GO:0004150">
    <property type="term" value="F:dihydroneopterin aldolase activity"/>
    <property type="evidence" value="ECO:0007669"/>
    <property type="project" value="UniProtKB-UniRule"/>
</dbReference>
<evidence type="ECO:0000313" key="9">
    <source>
        <dbReference type="EMBL" id="SUN60993.1"/>
    </source>
</evidence>
<evidence type="ECO:0000256" key="7">
    <source>
        <dbReference type="RuleBase" id="RU362079"/>
    </source>
</evidence>
<dbReference type="FunFam" id="3.30.1130.10:FF:000003">
    <property type="entry name" value="7,8-dihydroneopterin aldolase"/>
    <property type="match status" value="1"/>
</dbReference>
<dbReference type="SUPFAM" id="SSF55620">
    <property type="entry name" value="Tetrahydrobiopterin biosynthesis enzymes-like"/>
    <property type="match status" value="1"/>
</dbReference>
<reference evidence="9 10" key="1">
    <citation type="submission" date="2018-06" db="EMBL/GenBank/DDBJ databases">
        <authorList>
            <consortium name="Pathogen Informatics"/>
            <person name="Doyle S."/>
        </authorList>
    </citation>
    <scope>NUCLEOTIDE SEQUENCE [LARGE SCALE GENOMIC DNA]</scope>
    <source>
        <strain evidence="9 10">NCTC12224</strain>
    </source>
</reference>